<dbReference type="Proteomes" id="UP000242642">
    <property type="component" value="Unassembled WGS sequence"/>
</dbReference>
<dbReference type="RefSeq" id="WP_093317166.1">
    <property type="nucleotide sequence ID" value="NZ_FOHV01000002.1"/>
</dbReference>
<dbReference type="InterPro" id="IPR009525">
    <property type="entry name" value="DUF1145"/>
</dbReference>
<keyword evidence="1" id="KW-0812">Transmembrane</keyword>
<evidence type="ECO:0000313" key="2">
    <source>
        <dbReference type="EMBL" id="SES72199.1"/>
    </source>
</evidence>
<dbReference type="STRING" id="1123402.SAMN02583745_00335"/>
<evidence type="ECO:0000256" key="1">
    <source>
        <dbReference type="SAM" id="Phobius"/>
    </source>
</evidence>
<accession>A0A1H9YSQ7</accession>
<keyword evidence="1" id="KW-1133">Transmembrane helix</keyword>
<dbReference type="PANTHER" id="PTHR38775:SF1">
    <property type="entry name" value="INNER MEMBRANE PROTEIN"/>
    <property type="match status" value="1"/>
</dbReference>
<organism evidence="2 3">
    <name type="scientific">Thorsellia anophelis DSM 18579</name>
    <dbReference type="NCBI Taxonomy" id="1123402"/>
    <lineage>
        <taxon>Bacteria</taxon>
        <taxon>Pseudomonadati</taxon>
        <taxon>Pseudomonadota</taxon>
        <taxon>Gammaproteobacteria</taxon>
        <taxon>Enterobacterales</taxon>
        <taxon>Thorselliaceae</taxon>
        <taxon>Thorsellia</taxon>
    </lineage>
</organism>
<dbReference type="EMBL" id="FOHV01000002">
    <property type="protein sequence ID" value="SES72199.1"/>
    <property type="molecule type" value="Genomic_DNA"/>
</dbReference>
<dbReference type="Pfam" id="PF06611">
    <property type="entry name" value="DUF1145"/>
    <property type="match status" value="1"/>
</dbReference>
<dbReference type="AlphaFoldDB" id="A0A1H9YSQ7"/>
<keyword evidence="1" id="KW-0472">Membrane</keyword>
<protein>
    <submittedName>
        <fullName evidence="2">Putative membrane protein</fullName>
    </submittedName>
</protein>
<keyword evidence="3" id="KW-1185">Reference proteome</keyword>
<name>A0A1H9YSQ7_9GAMM</name>
<feature type="transmembrane region" description="Helical" evidence="1">
    <location>
        <begin position="31"/>
        <end position="56"/>
    </location>
</feature>
<proteinExistence type="predicted"/>
<feature type="transmembrane region" description="Helical" evidence="1">
    <location>
        <begin position="7"/>
        <end position="25"/>
    </location>
</feature>
<sequence length="103" mass="12177">MLINLGRLLMLIIWVFLLLNIIMPVQKPLNYFLYFALIFMTIMHLLKVFMISFMLAKSEPLTFAQKIRLFLFGVFEMIPMYRRQKAALSETNTSQVKSSYTET</sequence>
<dbReference type="PANTHER" id="PTHR38775">
    <property type="entry name" value="INNER MEMBRANE PROTEIN-RELATED"/>
    <property type="match status" value="1"/>
</dbReference>
<gene>
    <name evidence="2" type="ORF">SAMN02583745_00335</name>
</gene>
<dbReference type="OrthoDB" id="7062339at2"/>
<reference evidence="3" key="1">
    <citation type="submission" date="2016-10" db="EMBL/GenBank/DDBJ databases">
        <authorList>
            <person name="Varghese N."/>
            <person name="Submissions S."/>
        </authorList>
    </citation>
    <scope>NUCLEOTIDE SEQUENCE [LARGE SCALE GENOMIC DNA]</scope>
    <source>
        <strain evidence="3">DSM 18579</strain>
    </source>
</reference>
<evidence type="ECO:0000313" key="3">
    <source>
        <dbReference type="Proteomes" id="UP000242642"/>
    </source>
</evidence>